<evidence type="ECO:0000256" key="2">
    <source>
        <dbReference type="ARBA" id="ARBA00023125"/>
    </source>
</evidence>
<dbReference type="Proteomes" id="UP000215214">
    <property type="component" value="Chromosome TJEJU"/>
</dbReference>
<evidence type="ECO:0000259" key="4">
    <source>
        <dbReference type="PROSITE" id="PS01124"/>
    </source>
</evidence>
<dbReference type="AlphaFoldDB" id="A0A238UDW6"/>
<dbReference type="RefSeq" id="WP_095074348.1">
    <property type="nucleotide sequence ID" value="NZ_LT899436.1"/>
</dbReference>
<gene>
    <name evidence="5" type="ORF">TJEJU_3630</name>
</gene>
<dbReference type="Gene3D" id="1.10.10.60">
    <property type="entry name" value="Homeodomain-like"/>
    <property type="match status" value="2"/>
</dbReference>
<dbReference type="GO" id="GO:0043565">
    <property type="term" value="F:sequence-specific DNA binding"/>
    <property type="evidence" value="ECO:0007669"/>
    <property type="project" value="InterPro"/>
</dbReference>
<dbReference type="InterPro" id="IPR009057">
    <property type="entry name" value="Homeodomain-like_sf"/>
</dbReference>
<dbReference type="PANTHER" id="PTHR43280">
    <property type="entry name" value="ARAC-FAMILY TRANSCRIPTIONAL REGULATOR"/>
    <property type="match status" value="1"/>
</dbReference>
<dbReference type="GO" id="GO:0003700">
    <property type="term" value="F:DNA-binding transcription factor activity"/>
    <property type="evidence" value="ECO:0007669"/>
    <property type="project" value="InterPro"/>
</dbReference>
<dbReference type="InterPro" id="IPR011051">
    <property type="entry name" value="RmlC_Cupin_sf"/>
</dbReference>
<dbReference type="OrthoDB" id="1410704at2"/>
<dbReference type="InterPro" id="IPR014710">
    <property type="entry name" value="RmlC-like_jellyroll"/>
</dbReference>
<dbReference type="EMBL" id="LT899436">
    <property type="protein sequence ID" value="SNR17272.1"/>
    <property type="molecule type" value="Genomic_DNA"/>
</dbReference>
<sequence length="279" mass="32592">MKALPFKIPKPKNLGLIYQEDKGIFYDKFHQHEEIQISYIVSGKGTLVVGDTIHQYYTNDLFIIGSNLPHLFKSDLETSENSFMISLFFTEQSFGQDFFALDDFKSLENVLKKTVNGFKIGTPNTVISQHFHALKNSSDLERFIIFLKLLQEFNNINTESLSKFIYPKKYTENHGRRMQIIMNYTMNNFNSEIDLNSIAEKANMTKNAFCNYFKKRTNKTYFTFLNELRVENACKLLLENKETAINEIAYQSGYSSLSNFNRKFLAVKKMTPSQYRKNH</sequence>
<evidence type="ECO:0000256" key="1">
    <source>
        <dbReference type="ARBA" id="ARBA00023015"/>
    </source>
</evidence>
<reference evidence="5 6" key="1">
    <citation type="submission" date="2017-07" db="EMBL/GenBank/DDBJ databases">
        <authorList>
            <person name="Sun Z.S."/>
            <person name="Albrecht U."/>
            <person name="Echele G."/>
            <person name="Lee C.C."/>
        </authorList>
    </citation>
    <scope>NUCLEOTIDE SEQUENCE [LARGE SCALE GENOMIC DNA]</scope>
    <source>
        <strain evidence="6">type strain: KCTC 22618</strain>
    </source>
</reference>
<evidence type="ECO:0000313" key="5">
    <source>
        <dbReference type="EMBL" id="SNR17272.1"/>
    </source>
</evidence>
<feature type="domain" description="HTH araC/xylS-type" evidence="4">
    <location>
        <begin position="179"/>
        <end position="278"/>
    </location>
</feature>
<dbReference type="InterPro" id="IPR003313">
    <property type="entry name" value="AraC-bd"/>
</dbReference>
<evidence type="ECO:0000313" key="6">
    <source>
        <dbReference type="Proteomes" id="UP000215214"/>
    </source>
</evidence>
<keyword evidence="1" id="KW-0805">Transcription regulation</keyword>
<accession>A0A238UDW6</accession>
<dbReference type="SUPFAM" id="SSF51182">
    <property type="entry name" value="RmlC-like cupins"/>
    <property type="match status" value="1"/>
</dbReference>
<dbReference type="InterPro" id="IPR018062">
    <property type="entry name" value="HTH_AraC-typ_CS"/>
</dbReference>
<dbReference type="Pfam" id="PF12833">
    <property type="entry name" value="HTH_18"/>
    <property type="match status" value="1"/>
</dbReference>
<dbReference type="SMART" id="SM00342">
    <property type="entry name" value="HTH_ARAC"/>
    <property type="match status" value="1"/>
</dbReference>
<dbReference type="Pfam" id="PF02311">
    <property type="entry name" value="AraC_binding"/>
    <property type="match status" value="1"/>
</dbReference>
<dbReference type="SUPFAM" id="SSF46689">
    <property type="entry name" value="Homeodomain-like"/>
    <property type="match status" value="2"/>
</dbReference>
<dbReference type="PANTHER" id="PTHR43280:SF27">
    <property type="entry name" value="TRANSCRIPTIONAL REGULATOR MTLR"/>
    <property type="match status" value="1"/>
</dbReference>
<dbReference type="InterPro" id="IPR018060">
    <property type="entry name" value="HTH_AraC"/>
</dbReference>
<organism evidence="5 6">
    <name type="scientific">Tenacibaculum jejuense</name>
    <dbReference type="NCBI Taxonomy" id="584609"/>
    <lineage>
        <taxon>Bacteria</taxon>
        <taxon>Pseudomonadati</taxon>
        <taxon>Bacteroidota</taxon>
        <taxon>Flavobacteriia</taxon>
        <taxon>Flavobacteriales</taxon>
        <taxon>Flavobacteriaceae</taxon>
        <taxon>Tenacibaculum</taxon>
    </lineage>
</organism>
<dbReference type="Gene3D" id="2.60.120.10">
    <property type="entry name" value="Jelly Rolls"/>
    <property type="match status" value="1"/>
</dbReference>
<protein>
    <submittedName>
        <fullName evidence="5">Transcriptional regulator, AraC family</fullName>
    </submittedName>
</protein>
<keyword evidence="3" id="KW-0804">Transcription</keyword>
<dbReference type="KEGG" id="tje:TJEJU_3630"/>
<dbReference type="PROSITE" id="PS01124">
    <property type="entry name" value="HTH_ARAC_FAMILY_2"/>
    <property type="match status" value="1"/>
</dbReference>
<keyword evidence="2" id="KW-0238">DNA-binding</keyword>
<keyword evidence="6" id="KW-1185">Reference proteome</keyword>
<evidence type="ECO:0000256" key="3">
    <source>
        <dbReference type="ARBA" id="ARBA00023163"/>
    </source>
</evidence>
<name>A0A238UDW6_9FLAO</name>
<dbReference type="PROSITE" id="PS00041">
    <property type="entry name" value="HTH_ARAC_FAMILY_1"/>
    <property type="match status" value="1"/>
</dbReference>
<proteinExistence type="predicted"/>